<keyword evidence="1" id="KW-1133">Transmembrane helix</keyword>
<sequence length="160" mass="18556">MNWISLIALIVSIISLCLTAYKYWRDYKENQLNISVDLKNHFVSGERNVFELNVVNETKNPVSITKIVLIDENKGLKFECIQNKVLLTKGKHIRNESSLLPINLNAYASHKMFIVFDLKQILDIYNFEIYTSKGVYITNYKEKQLKEQPLLNLGSVSINK</sequence>
<gene>
    <name evidence="2" type="ORF">3S5_2</name>
</gene>
<dbReference type="EMBL" id="MF417976">
    <property type="protein sequence ID" value="ASN72822.1"/>
    <property type="molecule type" value="Genomic_DNA"/>
</dbReference>
<protein>
    <submittedName>
        <fullName evidence="2">Uncharacterized protein</fullName>
    </submittedName>
</protein>
<keyword evidence="1" id="KW-0812">Transmembrane</keyword>
<evidence type="ECO:0000313" key="2">
    <source>
        <dbReference type="EMBL" id="ASN72822.1"/>
    </source>
</evidence>
<accession>A0A2H4JC39</accession>
<keyword evidence="1" id="KW-0472">Membrane</keyword>
<organism evidence="2">
    <name type="scientific">uncultured Caudovirales phage</name>
    <dbReference type="NCBI Taxonomy" id="2100421"/>
    <lineage>
        <taxon>Viruses</taxon>
        <taxon>Duplodnaviria</taxon>
        <taxon>Heunggongvirae</taxon>
        <taxon>Uroviricota</taxon>
        <taxon>Caudoviricetes</taxon>
        <taxon>Peduoviridae</taxon>
        <taxon>Maltschvirus</taxon>
        <taxon>Maltschvirus maltsch</taxon>
    </lineage>
</organism>
<proteinExistence type="predicted"/>
<reference evidence="2" key="1">
    <citation type="submission" date="2017-06" db="EMBL/GenBank/DDBJ databases">
        <title>Novel phages from South African skin metaviromes.</title>
        <authorList>
            <person name="van Zyl L.J."/>
            <person name="Abrahams Y."/>
            <person name="Stander E.A."/>
            <person name="Kirby B.M."/>
            <person name="Clavaud C."/>
            <person name="Farcet C."/>
            <person name="Breton L."/>
            <person name="Trindade M.I."/>
        </authorList>
    </citation>
    <scope>NUCLEOTIDE SEQUENCE</scope>
</reference>
<evidence type="ECO:0000256" key="1">
    <source>
        <dbReference type="SAM" id="Phobius"/>
    </source>
</evidence>
<name>A0A2H4JC39_9CAUD</name>
<feature type="transmembrane region" description="Helical" evidence="1">
    <location>
        <begin position="6"/>
        <end position="24"/>
    </location>
</feature>